<dbReference type="Proteomes" id="UP000011761">
    <property type="component" value="Unassembled WGS sequence"/>
</dbReference>
<reference evidence="2 3" key="1">
    <citation type="journal article" date="2012" name="PLoS Pathog.">
        <title>Diverse lifestyles and strategies of plant pathogenesis encoded in the genomes of eighteen Dothideomycetes fungi.</title>
        <authorList>
            <person name="Ohm R.A."/>
            <person name="Feau N."/>
            <person name="Henrissat B."/>
            <person name="Schoch C.L."/>
            <person name="Horwitz B.A."/>
            <person name="Barry K.W."/>
            <person name="Condon B.J."/>
            <person name="Copeland A.C."/>
            <person name="Dhillon B."/>
            <person name="Glaser F."/>
            <person name="Hesse C.N."/>
            <person name="Kosti I."/>
            <person name="LaButti K."/>
            <person name="Lindquist E.A."/>
            <person name="Lucas S."/>
            <person name="Salamov A.A."/>
            <person name="Bradshaw R.E."/>
            <person name="Ciuffetti L."/>
            <person name="Hamelin R.C."/>
            <person name="Kema G.H.J."/>
            <person name="Lawrence C."/>
            <person name="Scott J.A."/>
            <person name="Spatafora J.W."/>
            <person name="Turgeon B.G."/>
            <person name="de Wit P.J.G.M."/>
            <person name="Zhong S."/>
            <person name="Goodwin S.B."/>
            <person name="Grigoriev I.V."/>
        </authorList>
    </citation>
    <scope>NUCLEOTIDE SEQUENCE [LARGE SCALE GENOMIC DNA]</scope>
    <source>
        <strain evidence="2 3">UAMH 10762</strain>
    </source>
</reference>
<keyword evidence="3" id="KW-1185">Reference proteome</keyword>
<keyword evidence="1" id="KW-0732">Signal</keyword>
<evidence type="ECO:0008006" key="4">
    <source>
        <dbReference type="Google" id="ProtNLM"/>
    </source>
</evidence>
<feature type="chain" id="PRO_5004021285" description="AA1-like domain-containing protein" evidence="1">
    <location>
        <begin position="17"/>
        <end position="134"/>
    </location>
</feature>
<organism evidence="2 3">
    <name type="scientific">Baudoinia panamericana (strain UAMH 10762)</name>
    <name type="common">Angels' share fungus</name>
    <name type="synonym">Baudoinia compniacensis (strain UAMH 10762)</name>
    <dbReference type="NCBI Taxonomy" id="717646"/>
    <lineage>
        <taxon>Eukaryota</taxon>
        <taxon>Fungi</taxon>
        <taxon>Dikarya</taxon>
        <taxon>Ascomycota</taxon>
        <taxon>Pezizomycotina</taxon>
        <taxon>Dothideomycetes</taxon>
        <taxon>Dothideomycetidae</taxon>
        <taxon>Mycosphaerellales</taxon>
        <taxon>Teratosphaeriaceae</taxon>
        <taxon>Baudoinia</taxon>
    </lineage>
</organism>
<protein>
    <recommendedName>
        <fullName evidence="4">AA1-like domain-containing protein</fullName>
    </recommendedName>
</protein>
<evidence type="ECO:0000313" key="2">
    <source>
        <dbReference type="EMBL" id="EMC94238.1"/>
    </source>
</evidence>
<evidence type="ECO:0000256" key="1">
    <source>
        <dbReference type="SAM" id="SignalP"/>
    </source>
</evidence>
<evidence type="ECO:0000313" key="3">
    <source>
        <dbReference type="Proteomes" id="UP000011761"/>
    </source>
</evidence>
<name>M2MRW4_BAUPA</name>
<proteinExistence type="predicted"/>
<dbReference type="GeneID" id="19107923"/>
<dbReference type="RefSeq" id="XP_007679101.1">
    <property type="nucleotide sequence ID" value="XM_007680911.1"/>
</dbReference>
<dbReference type="HOGENOM" id="CLU_1895790_0_0_1"/>
<dbReference type="OrthoDB" id="3647614at2759"/>
<feature type="signal peptide" evidence="1">
    <location>
        <begin position="1"/>
        <end position="16"/>
    </location>
</feature>
<sequence>MLIIALITALLASTNALPHPQTTGGGSPPPFPPNTTISYYQGSVTDNHCYMSVGSGIVLLEVCTVLKWSGVRIPHLPGNDCSFTVYHGSNTCDTLSGEVTTWQIPAAGNGSVCVDAGVTDGGLREKASGVWACR</sequence>
<gene>
    <name evidence="2" type="ORF">BAUCODRAFT_124955</name>
</gene>
<dbReference type="EMBL" id="KB445559">
    <property type="protein sequence ID" value="EMC94238.1"/>
    <property type="molecule type" value="Genomic_DNA"/>
</dbReference>
<accession>M2MRW4</accession>
<dbReference type="eggNOG" id="ENOG502R1A7">
    <property type="taxonomic scope" value="Eukaryota"/>
</dbReference>
<dbReference type="KEGG" id="bcom:BAUCODRAFT_124955"/>
<dbReference type="AlphaFoldDB" id="M2MRW4"/>